<dbReference type="AlphaFoldDB" id="A0A7K2IWB1"/>
<evidence type="ECO:0000313" key="6">
    <source>
        <dbReference type="EMBL" id="MYR34259.1"/>
    </source>
</evidence>
<dbReference type="EMBL" id="WWHY01000001">
    <property type="protein sequence ID" value="MYR34259.1"/>
    <property type="molecule type" value="Genomic_DNA"/>
</dbReference>
<organism evidence="6 7">
    <name type="scientific">Nocardiopsis alba</name>
    <dbReference type="NCBI Taxonomy" id="53437"/>
    <lineage>
        <taxon>Bacteria</taxon>
        <taxon>Bacillati</taxon>
        <taxon>Actinomycetota</taxon>
        <taxon>Actinomycetes</taxon>
        <taxon>Streptosporangiales</taxon>
        <taxon>Nocardiopsidaceae</taxon>
        <taxon>Nocardiopsis</taxon>
    </lineage>
</organism>
<dbReference type="GeneID" id="91389978"/>
<proteinExistence type="predicted"/>
<dbReference type="InterPro" id="IPR009057">
    <property type="entry name" value="Homeodomain-like_sf"/>
</dbReference>
<dbReference type="Pfam" id="PF00440">
    <property type="entry name" value="TetR_N"/>
    <property type="match status" value="1"/>
</dbReference>
<protein>
    <submittedName>
        <fullName evidence="6">TetR family transcriptional regulator</fullName>
    </submittedName>
</protein>
<evidence type="ECO:0000256" key="3">
    <source>
        <dbReference type="ARBA" id="ARBA00023163"/>
    </source>
</evidence>
<evidence type="ECO:0000259" key="5">
    <source>
        <dbReference type="PROSITE" id="PS50977"/>
    </source>
</evidence>
<keyword evidence="1" id="KW-0805">Transcription regulation</keyword>
<dbReference type="Proteomes" id="UP000467124">
    <property type="component" value="Unassembled WGS sequence"/>
</dbReference>
<keyword evidence="3" id="KW-0804">Transcription</keyword>
<dbReference type="InterPro" id="IPR001647">
    <property type="entry name" value="HTH_TetR"/>
</dbReference>
<sequence length="247" mass="28274">MTRPTEKPTDRRELRADRILDAAGELMLAWGDRKVTIEDVARRAGVGKGTVYLHFSTKEILLLTVVMRAQLAMMERILASMRKDPEHVRPSEVAGRMYREQFDSPIMRFVLTSGTNPLHRLTEDARELVGETVAYRWRTLFEYWELLREHGVIAADADAGEQVYAYSTTVIGHLMAEPLLREQGLIPPGQEARALLLTRSVRSLLERETVPNTEMRALQPKVVALFERLAERLRTEIGEQKRVERAP</sequence>
<dbReference type="RefSeq" id="WP_014908571.1">
    <property type="nucleotide sequence ID" value="NZ_BAZE01000001.1"/>
</dbReference>
<evidence type="ECO:0000256" key="1">
    <source>
        <dbReference type="ARBA" id="ARBA00023015"/>
    </source>
</evidence>
<feature type="DNA-binding region" description="H-T-H motif" evidence="4">
    <location>
        <begin position="36"/>
        <end position="55"/>
    </location>
</feature>
<dbReference type="PRINTS" id="PR00455">
    <property type="entry name" value="HTHTETR"/>
</dbReference>
<name>A0A7K2IWB1_9ACTN</name>
<evidence type="ECO:0000256" key="2">
    <source>
        <dbReference type="ARBA" id="ARBA00023125"/>
    </source>
</evidence>
<dbReference type="InterPro" id="IPR050109">
    <property type="entry name" value="HTH-type_TetR-like_transc_reg"/>
</dbReference>
<evidence type="ECO:0000256" key="4">
    <source>
        <dbReference type="PROSITE-ProRule" id="PRU00335"/>
    </source>
</evidence>
<gene>
    <name evidence="6" type="ORF">GTW20_18880</name>
</gene>
<accession>A0A7K2IWB1</accession>
<dbReference type="SUPFAM" id="SSF46689">
    <property type="entry name" value="Homeodomain-like"/>
    <property type="match status" value="1"/>
</dbReference>
<dbReference type="PANTHER" id="PTHR30055">
    <property type="entry name" value="HTH-TYPE TRANSCRIPTIONAL REGULATOR RUTR"/>
    <property type="match status" value="1"/>
</dbReference>
<dbReference type="PANTHER" id="PTHR30055:SF234">
    <property type="entry name" value="HTH-TYPE TRANSCRIPTIONAL REGULATOR BETI"/>
    <property type="match status" value="1"/>
</dbReference>
<reference evidence="6 7" key="1">
    <citation type="journal article" date="2019" name="Nat. Commun.">
        <title>The antimicrobial potential of Streptomyces from insect microbiomes.</title>
        <authorList>
            <person name="Chevrette M.G."/>
            <person name="Carlson C.M."/>
            <person name="Ortega H.E."/>
            <person name="Thomas C."/>
            <person name="Ananiev G.E."/>
            <person name="Barns K.J."/>
            <person name="Book A.J."/>
            <person name="Cagnazzo J."/>
            <person name="Carlos C."/>
            <person name="Flanigan W."/>
            <person name="Grubbs K.J."/>
            <person name="Horn H.A."/>
            <person name="Hoffmann F.M."/>
            <person name="Klassen J.L."/>
            <person name="Knack J.J."/>
            <person name="Lewin G.R."/>
            <person name="McDonald B.R."/>
            <person name="Muller L."/>
            <person name="Melo W.G.P."/>
            <person name="Pinto-Tomas A.A."/>
            <person name="Schmitz A."/>
            <person name="Wendt-Pienkowski E."/>
            <person name="Wildman S."/>
            <person name="Zhao M."/>
            <person name="Zhang F."/>
            <person name="Bugni T.S."/>
            <person name="Andes D.R."/>
            <person name="Pupo M.T."/>
            <person name="Currie C.R."/>
        </authorList>
    </citation>
    <scope>NUCLEOTIDE SEQUENCE [LARGE SCALE GENOMIC DNA]</scope>
    <source>
        <strain evidence="6 7">SID5840</strain>
    </source>
</reference>
<dbReference type="PROSITE" id="PS50977">
    <property type="entry name" value="HTH_TETR_2"/>
    <property type="match status" value="1"/>
</dbReference>
<keyword evidence="2 4" id="KW-0238">DNA-binding</keyword>
<dbReference type="GO" id="GO:0000976">
    <property type="term" value="F:transcription cis-regulatory region binding"/>
    <property type="evidence" value="ECO:0007669"/>
    <property type="project" value="TreeGrafter"/>
</dbReference>
<evidence type="ECO:0000313" key="7">
    <source>
        <dbReference type="Proteomes" id="UP000467124"/>
    </source>
</evidence>
<dbReference type="Gene3D" id="1.10.357.10">
    <property type="entry name" value="Tetracycline Repressor, domain 2"/>
    <property type="match status" value="1"/>
</dbReference>
<dbReference type="GO" id="GO:0003700">
    <property type="term" value="F:DNA-binding transcription factor activity"/>
    <property type="evidence" value="ECO:0007669"/>
    <property type="project" value="TreeGrafter"/>
</dbReference>
<comment type="caution">
    <text evidence="6">The sequence shown here is derived from an EMBL/GenBank/DDBJ whole genome shotgun (WGS) entry which is preliminary data.</text>
</comment>
<feature type="domain" description="HTH tetR-type" evidence="5">
    <location>
        <begin position="13"/>
        <end position="73"/>
    </location>
</feature>
<dbReference type="OMA" id="MEIWSSA"/>